<keyword evidence="4" id="KW-1185">Reference proteome</keyword>
<dbReference type="Pfam" id="PF08808">
    <property type="entry name" value="RES"/>
    <property type="match status" value="1"/>
</dbReference>
<accession>A0A6H9T6W7</accession>
<evidence type="ECO:0000313" key="4">
    <source>
        <dbReference type="Proteomes" id="UP000430232"/>
    </source>
</evidence>
<reference evidence="3 5" key="2">
    <citation type="submission" date="2019-09" db="EMBL/GenBank/DDBJ databases">
        <authorList>
            <person name="Depoorter E."/>
        </authorList>
    </citation>
    <scope>NUCLEOTIDE SEQUENCE [LARGE SCALE GENOMIC DNA]</scope>
    <source>
        <strain evidence="3">LMG 24064</strain>
    </source>
</reference>
<dbReference type="Proteomes" id="UP000430232">
    <property type="component" value="Unassembled WGS sequence"/>
</dbReference>
<evidence type="ECO:0000313" key="2">
    <source>
        <dbReference type="EMBL" id="KAB0636976.1"/>
    </source>
</evidence>
<dbReference type="EMBL" id="CABVPL010000063">
    <property type="protein sequence ID" value="VWC19967.1"/>
    <property type="molecule type" value="Genomic_DNA"/>
</dbReference>
<dbReference type="RefSeq" id="WP_151066220.1">
    <property type="nucleotide sequence ID" value="NZ_CABVPL010000063.1"/>
</dbReference>
<organism evidence="2 4">
    <name type="scientific">Burkholderia latens</name>
    <dbReference type="NCBI Taxonomy" id="488446"/>
    <lineage>
        <taxon>Bacteria</taxon>
        <taxon>Pseudomonadati</taxon>
        <taxon>Pseudomonadota</taxon>
        <taxon>Betaproteobacteria</taxon>
        <taxon>Burkholderiales</taxon>
        <taxon>Burkholderiaceae</taxon>
        <taxon>Burkholderia</taxon>
        <taxon>Burkholderia cepacia complex</taxon>
    </lineage>
</organism>
<dbReference type="OrthoDB" id="9789501at2"/>
<name>A0A6H9T6W7_9BURK</name>
<reference evidence="2 4" key="1">
    <citation type="submission" date="2019-09" db="EMBL/GenBank/DDBJ databases">
        <title>Draft genome sequences of 48 bacterial type strains from the CCUG.</title>
        <authorList>
            <person name="Tunovic T."/>
            <person name="Pineiro-Iglesias B."/>
            <person name="Unosson C."/>
            <person name="Inganas E."/>
            <person name="Ohlen M."/>
            <person name="Cardew S."/>
            <person name="Jensie-Markopoulos S."/>
            <person name="Salva-Serra F."/>
            <person name="Jaen-Luchoro D."/>
            <person name="Karlsson R."/>
            <person name="Svensson-Stadler L."/>
            <person name="Chun J."/>
            <person name="Moore E."/>
        </authorList>
    </citation>
    <scope>NUCLEOTIDE SEQUENCE [LARGE SCALE GENOMIC DNA]</scope>
    <source>
        <strain evidence="2 4">CCUG 54555</strain>
    </source>
</reference>
<dbReference type="SMART" id="SM00953">
    <property type="entry name" value="RES"/>
    <property type="match status" value="1"/>
</dbReference>
<dbReference type="AlphaFoldDB" id="A0A6H9T6W7"/>
<evidence type="ECO:0000313" key="5">
    <source>
        <dbReference type="Proteomes" id="UP000494222"/>
    </source>
</evidence>
<dbReference type="Proteomes" id="UP000494222">
    <property type="component" value="Unassembled WGS sequence"/>
</dbReference>
<dbReference type="InterPro" id="IPR014914">
    <property type="entry name" value="RES_dom"/>
</dbReference>
<dbReference type="EMBL" id="VZOJ01000068">
    <property type="protein sequence ID" value="KAB0636976.1"/>
    <property type="molecule type" value="Genomic_DNA"/>
</dbReference>
<evidence type="ECO:0000259" key="1">
    <source>
        <dbReference type="SMART" id="SM00953"/>
    </source>
</evidence>
<protein>
    <submittedName>
        <fullName evidence="3">RES domain-containing protein</fullName>
    </submittedName>
    <submittedName>
        <fullName evidence="2">RES family NAD+ phosphorylase</fullName>
    </submittedName>
</protein>
<feature type="domain" description="RES" evidence="1">
    <location>
        <begin position="12"/>
        <end position="139"/>
    </location>
</feature>
<gene>
    <name evidence="3" type="ORF">BLA24064_05751</name>
    <name evidence="2" type="ORF">F7R21_21990</name>
</gene>
<dbReference type="GeneID" id="99793042"/>
<sequence length="159" mass="17454">MTTLWRISNYADLKGVGGLRAGGRWHYAGQPVVYLAEHPALALLETLVHFEIATVAQLPSGYQLLRIDVPESVDVAEIAEGDAPADWREDVDWTRSAGTEWLHAQPTALLRVPSVVVPHAHNFLLNPLHPAASGIRIAEIMQSPYDSRILRLVHASKGV</sequence>
<evidence type="ECO:0000313" key="3">
    <source>
        <dbReference type="EMBL" id="VWC19967.1"/>
    </source>
</evidence>
<proteinExistence type="predicted"/>